<proteinExistence type="inferred from homology"/>
<dbReference type="GO" id="GO:0003995">
    <property type="term" value="F:acyl-CoA dehydrogenase activity"/>
    <property type="evidence" value="ECO:0007669"/>
    <property type="project" value="TreeGrafter"/>
</dbReference>
<dbReference type="FunFam" id="2.40.110.10:FF:000002">
    <property type="entry name" value="Acyl-CoA dehydrogenase fadE12"/>
    <property type="match status" value="1"/>
</dbReference>
<dbReference type="GO" id="GO:0033539">
    <property type="term" value="P:fatty acid beta-oxidation using acyl-CoA dehydrogenase"/>
    <property type="evidence" value="ECO:0007669"/>
    <property type="project" value="TreeGrafter"/>
</dbReference>
<dbReference type="GO" id="GO:0050660">
    <property type="term" value="F:flavin adenine dinucleotide binding"/>
    <property type="evidence" value="ECO:0007669"/>
    <property type="project" value="InterPro"/>
</dbReference>
<comment type="cofactor">
    <cofactor evidence="1 7">
        <name>FAD</name>
        <dbReference type="ChEBI" id="CHEBI:57692"/>
    </cofactor>
</comment>
<evidence type="ECO:0000256" key="1">
    <source>
        <dbReference type="ARBA" id="ARBA00001974"/>
    </source>
</evidence>
<evidence type="ECO:0000313" key="11">
    <source>
        <dbReference type="EMBL" id="QNP62506.1"/>
    </source>
</evidence>
<dbReference type="InterPro" id="IPR009075">
    <property type="entry name" value="AcylCo_DH/oxidase_C"/>
</dbReference>
<dbReference type="AlphaFoldDB" id="A0A7H0HPP0"/>
<dbReference type="Gene3D" id="1.10.540.10">
    <property type="entry name" value="Acyl-CoA dehydrogenase/oxidase, N-terminal domain"/>
    <property type="match status" value="1"/>
</dbReference>
<dbReference type="InterPro" id="IPR036250">
    <property type="entry name" value="AcylCo_DH-like_C"/>
</dbReference>
<sequence>MDFAFDARTEELRAKLLAFMDEYVYPAEEIEHEQRARLASPWDTPAIVEELKAEARRQGLWNLFLPDSEYGAGLTNLQYAPLAEITGRSPHIAPTALNCAAPDTGNMEVLTQFGSEEQKKQWLQPLLAGGIRSAFAMTEPEVASSDATNIRTRIDRDGDDYVVNGRKWYISGAMNPRCEIFIVMGKTDPDGDDIRRQQSMILVPRDTPGVEIRRAMQVYGYEDHSHGGHAEVVFTDARVPAANLIGEEGGGFAIAQARLGPGRIHHCMRLIGMAERAIELMCRRAVAREAFGKAIAQQGVVQNWIADARVTVEQLRLLVLKTAWLMDTVGNKGAHTEIQAIKIATPRAVVDILDKAVQVHGAGGVSQDFPLAELWASARTLKLADGPDEVHQRSLARRELKRHL</sequence>
<dbReference type="Pfam" id="PF00441">
    <property type="entry name" value="Acyl-CoA_dh_1"/>
    <property type="match status" value="1"/>
</dbReference>
<evidence type="ECO:0000256" key="3">
    <source>
        <dbReference type="ARBA" id="ARBA00011738"/>
    </source>
</evidence>
<accession>A0A7H0HPP0</accession>
<dbReference type="InterPro" id="IPR050741">
    <property type="entry name" value="Acyl-CoA_dehydrogenase"/>
</dbReference>
<evidence type="ECO:0000259" key="10">
    <source>
        <dbReference type="Pfam" id="PF02771"/>
    </source>
</evidence>
<evidence type="ECO:0000259" key="9">
    <source>
        <dbReference type="Pfam" id="PF02770"/>
    </source>
</evidence>
<dbReference type="Gene3D" id="2.40.110.10">
    <property type="entry name" value="Butyryl-CoA Dehydrogenase, subunit A, domain 2"/>
    <property type="match status" value="1"/>
</dbReference>
<keyword evidence="12" id="KW-1185">Reference proteome</keyword>
<dbReference type="SUPFAM" id="SSF47203">
    <property type="entry name" value="Acyl-CoA dehydrogenase C-terminal domain-like"/>
    <property type="match status" value="1"/>
</dbReference>
<dbReference type="RefSeq" id="WP_187739691.1">
    <property type="nucleotide sequence ID" value="NZ_CP060825.1"/>
</dbReference>
<reference evidence="11 12" key="1">
    <citation type="submission" date="2020-08" db="EMBL/GenBank/DDBJ databases">
        <title>A novel species.</title>
        <authorList>
            <person name="Gao J."/>
        </authorList>
    </citation>
    <scope>NUCLEOTIDE SEQUENCE [LARGE SCALE GENOMIC DNA]</scope>
    <source>
        <strain evidence="11 12">CRPJ-33</strain>
    </source>
</reference>
<feature type="domain" description="Acyl-CoA dehydrogenase/oxidase C-terminal" evidence="8">
    <location>
        <begin position="249"/>
        <end position="398"/>
    </location>
</feature>
<dbReference type="Gene3D" id="1.20.140.10">
    <property type="entry name" value="Butyryl-CoA Dehydrogenase, subunit A, domain 3"/>
    <property type="match status" value="1"/>
</dbReference>
<name>A0A7H0HPP0_9ACTN</name>
<dbReference type="PANTHER" id="PTHR48083:SF13">
    <property type="entry name" value="ACYL-COA DEHYDROGENASE FAMILY MEMBER 11"/>
    <property type="match status" value="1"/>
</dbReference>
<comment type="subunit">
    <text evidence="3">Homodimer.</text>
</comment>
<evidence type="ECO:0000256" key="5">
    <source>
        <dbReference type="ARBA" id="ARBA00022827"/>
    </source>
</evidence>
<dbReference type="SUPFAM" id="SSF56645">
    <property type="entry name" value="Acyl-CoA dehydrogenase NM domain-like"/>
    <property type="match status" value="1"/>
</dbReference>
<gene>
    <name evidence="11" type="ORF">IAG43_05850</name>
</gene>
<dbReference type="EMBL" id="CP060825">
    <property type="protein sequence ID" value="QNP62506.1"/>
    <property type="molecule type" value="Genomic_DNA"/>
</dbReference>
<dbReference type="InterPro" id="IPR046373">
    <property type="entry name" value="Acyl-CoA_Oxase/DH_mid-dom_sf"/>
</dbReference>
<organism evidence="11 12">
    <name type="scientific">Streptomyces genisteinicus</name>
    <dbReference type="NCBI Taxonomy" id="2768068"/>
    <lineage>
        <taxon>Bacteria</taxon>
        <taxon>Bacillati</taxon>
        <taxon>Actinomycetota</taxon>
        <taxon>Actinomycetes</taxon>
        <taxon>Kitasatosporales</taxon>
        <taxon>Streptomycetaceae</taxon>
        <taxon>Streptomyces</taxon>
    </lineage>
</organism>
<feature type="domain" description="Acyl-CoA oxidase/dehydrogenase middle" evidence="9">
    <location>
        <begin position="134"/>
        <end position="236"/>
    </location>
</feature>
<evidence type="ECO:0000259" key="8">
    <source>
        <dbReference type="Pfam" id="PF00441"/>
    </source>
</evidence>
<dbReference type="KEGG" id="sgj:IAG43_05850"/>
<keyword evidence="5 7" id="KW-0274">FAD</keyword>
<protein>
    <submittedName>
        <fullName evidence="11">Acyl-CoA dehydrogenase family protein</fullName>
    </submittedName>
</protein>
<keyword evidence="4 7" id="KW-0285">Flavoprotein</keyword>
<dbReference type="PANTHER" id="PTHR48083">
    <property type="entry name" value="MEDIUM-CHAIN SPECIFIC ACYL-COA DEHYDROGENASE, MITOCHONDRIAL-RELATED"/>
    <property type="match status" value="1"/>
</dbReference>
<dbReference type="InterPro" id="IPR009100">
    <property type="entry name" value="AcylCoA_DH/oxidase_NM_dom_sf"/>
</dbReference>
<feature type="domain" description="Acyl-CoA dehydrogenase/oxidase N-terminal" evidence="10">
    <location>
        <begin position="9"/>
        <end position="129"/>
    </location>
</feature>
<evidence type="ECO:0000256" key="2">
    <source>
        <dbReference type="ARBA" id="ARBA00009347"/>
    </source>
</evidence>
<evidence type="ECO:0000313" key="12">
    <source>
        <dbReference type="Proteomes" id="UP000516230"/>
    </source>
</evidence>
<keyword evidence="6 7" id="KW-0560">Oxidoreductase</keyword>
<comment type="similarity">
    <text evidence="2 7">Belongs to the acyl-CoA dehydrogenase family.</text>
</comment>
<evidence type="ECO:0000256" key="6">
    <source>
        <dbReference type="ARBA" id="ARBA00023002"/>
    </source>
</evidence>
<dbReference type="InterPro" id="IPR006091">
    <property type="entry name" value="Acyl-CoA_Oxase/DH_mid-dom"/>
</dbReference>
<dbReference type="GO" id="GO:0005737">
    <property type="term" value="C:cytoplasm"/>
    <property type="evidence" value="ECO:0007669"/>
    <property type="project" value="TreeGrafter"/>
</dbReference>
<dbReference type="Pfam" id="PF02771">
    <property type="entry name" value="Acyl-CoA_dh_N"/>
    <property type="match status" value="1"/>
</dbReference>
<dbReference type="InterPro" id="IPR037069">
    <property type="entry name" value="AcylCoA_DH/ox_N_sf"/>
</dbReference>
<dbReference type="Pfam" id="PF02770">
    <property type="entry name" value="Acyl-CoA_dh_M"/>
    <property type="match status" value="1"/>
</dbReference>
<dbReference type="Proteomes" id="UP000516230">
    <property type="component" value="Chromosome"/>
</dbReference>
<dbReference type="InterPro" id="IPR013786">
    <property type="entry name" value="AcylCoA_DH/ox_N"/>
</dbReference>
<evidence type="ECO:0000256" key="4">
    <source>
        <dbReference type="ARBA" id="ARBA00022630"/>
    </source>
</evidence>
<evidence type="ECO:0000256" key="7">
    <source>
        <dbReference type="RuleBase" id="RU362125"/>
    </source>
</evidence>